<gene>
    <name evidence="1" type="primary">ABSGL_12820.1 scaffold 13518</name>
</gene>
<dbReference type="Proteomes" id="UP000078561">
    <property type="component" value="Unassembled WGS sequence"/>
</dbReference>
<reference evidence="1" key="1">
    <citation type="submission" date="2016-04" db="EMBL/GenBank/DDBJ databases">
        <authorList>
            <person name="Evans L.H."/>
            <person name="Alamgir A."/>
            <person name="Owens N."/>
            <person name="Weber N.D."/>
            <person name="Virtaneva K."/>
            <person name="Barbian K."/>
            <person name="Babar A."/>
            <person name="Rosenke K."/>
        </authorList>
    </citation>
    <scope>NUCLEOTIDE SEQUENCE [LARGE SCALE GENOMIC DNA]</scope>
    <source>
        <strain evidence="1">CBS 101.48</strain>
    </source>
</reference>
<dbReference type="EMBL" id="LT554731">
    <property type="protein sequence ID" value="SAM07181.1"/>
    <property type="molecule type" value="Genomic_DNA"/>
</dbReference>
<accession>A0A163MP86</accession>
<protein>
    <submittedName>
        <fullName evidence="1">Uncharacterized protein</fullName>
    </submittedName>
</protein>
<evidence type="ECO:0000313" key="2">
    <source>
        <dbReference type="Proteomes" id="UP000078561"/>
    </source>
</evidence>
<sequence>MHIPLDRDPKSQAHGGDKFMTLLKRKGKGDGLCLLTAMGFAFQTDRISILMACACSYGLPDHTVQV</sequence>
<evidence type="ECO:0000313" key="1">
    <source>
        <dbReference type="EMBL" id="SAM07181.1"/>
    </source>
</evidence>
<keyword evidence="2" id="KW-1185">Reference proteome</keyword>
<name>A0A163MP86_ABSGL</name>
<organism evidence="1">
    <name type="scientific">Absidia glauca</name>
    <name type="common">Pin mould</name>
    <dbReference type="NCBI Taxonomy" id="4829"/>
    <lineage>
        <taxon>Eukaryota</taxon>
        <taxon>Fungi</taxon>
        <taxon>Fungi incertae sedis</taxon>
        <taxon>Mucoromycota</taxon>
        <taxon>Mucoromycotina</taxon>
        <taxon>Mucoromycetes</taxon>
        <taxon>Mucorales</taxon>
        <taxon>Cunninghamellaceae</taxon>
        <taxon>Absidia</taxon>
    </lineage>
</organism>
<dbReference type="AlphaFoldDB" id="A0A163MP86"/>
<dbReference type="InParanoid" id="A0A163MP86"/>
<proteinExistence type="predicted"/>